<dbReference type="Proteomes" id="UP001169063">
    <property type="component" value="Unassembled WGS sequence"/>
</dbReference>
<evidence type="ECO:0000313" key="2">
    <source>
        <dbReference type="EMBL" id="MDO1558079.1"/>
    </source>
</evidence>
<dbReference type="Gene3D" id="3.40.50.150">
    <property type="entry name" value="Vaccinia Virus protein VP39"/>
    <property type="match status" value="1"/>
</dbReference>
<protein>
    <submittedName>
        <fullName evidence="2">Protein-glutamate O-methyltransferase CheR</fullName>
    </submittedName>
</protein>
<dbReference type="EMBL" id="JAUKTR010000001">
    <property type="protein sequence ID" value="MDO1558079.1"/>
    <property type="molecule type" value="Genomic_DNA"/>
</dbReference>
<dbReference type="InterPro" id="IPR029063">
    <property type="entry name" value="SAM-dependent_MTases_sf"/>
</dbReference>
<gene>
    <name evidence="2" type="ORF">Q0812_01380</name>
</gene>
<dbReference type="InterPro" id="IPR022642">
    <property type="entry name" value="CheR_C"/>
</dbReference>
<keyword evidence="3" id="KW-1185">Reference proteome</keyword>
<accession>A0ABT8SJA8</accession>
<organism evidence="2 3">
    <name type="scientific">Peiella sedimenti</name>
    <dbReference type="NCBI Taxonomy" id="3061083"/>
    <lineage>
        <taxon>Bacteria</taxon>
        <taxon>Pseudomonadati</taxon>
        <taxon>Pseudomonadota</taxon>
        <taxon>Alphaproteobacteria</taxon>
        <taxon>Caulobacterales</taxon>
        <taxon>Caulobacteraceae</taxon>
        <taxon>Peiella</taxon>
    </lineage>
</organism>
<dbReference type="InterPro" id="IPR050903">
    <property type="entry name" value="Bact_Chemotaxis_MeTrfase"/>
</dbReference>
<sequence>MIDPVILERLREMVRGRTGQLLDSSRAHGIETRLGAVARREGFASLDALMSALPAQGVDSLGWRVIEALLPGDTEFFRHREQFALLKDQLLPALAKARGRVRLWSAGCATGQEAYSLAVTAAEAHAPGIEILATDISEQAVQKARSGLYTQFEVQRGLSARRVLEWFEKDGEMWRAEPQLRGAVRFERANLLDPPPAGPFDMILCRNVLGDMEPERRLRVLESLSGVLASDGVLITAPSEPILAPGAPFRLVAGRRGVFVKAAPAERQVA</sequence>
<dbReference type="PANTHER" id="PTHR24422">
    <property type="entry name" value="CHEMOTAXIS PROTEIN METHYLTRANSFERASE"/>
    <property type="match status" value="1"/>
</dbReference>
<reference evidence="2" key="1">
    <citation type="submission" date="2023-07" db="EMBL/GenBank/DDBJ databases">
        <title>Brevundimonas soil sp. nov., isolated from the soil of chemical plant.</title>
        <authorList>
            <person name="Wu N."/>
        </authorList>
    </citation>
    <scope>NUCLEOTIDE SEQUENCE</scope>
    <source>
        <strain evidence="2">XZ-24</strain>
    </source>
</reference>
<dbReference type="SUPFAM" id="SSF53335">
    <property type="entry name" value="S-adenosyl-L-methionine-dependent methyltransferases"/>
    <property type="match status" value="1"/>
</dbReference>
<dbReference type="PROSITE" id="PS50123">
    <property type="entry name" value="CHER"/>
    <property type="match status" value="1"/>
</dbReference>
<proteinExistence type="predicted"/>
<dbReference type="PANTHER" id="PTHR24422:SF10">
    <property type="entry name" value="CHEMOTAXIS PROTEIN METHYLTRANSFERASE 2"/>
    <property type="match status" value="1"/>
</dbReference>
<feature type="domain" description="CheR-type methyltransferase" evidence="1">
    <location>
        <begin position="1"/>
        <end position="242"/>
    </location>
</feature>
<dbReference type="InterPro" id="IPR000780">
    <property type="entry name" value="CheR_MeTrfase"/>
</dbReference>
<dbReference type="SMART" id="SM00138">
    <property type="entry name" value="MeTrc"/>
    <property type="match status" value="1"/>
</dbReference>
<dbReference type="RefSeq" id="WP_302108501.1">
    <property type="nucleotide sequence ID" value="NZ_JAUKTR010000001.1"/>
</dbReference>
<dbReference type="PRINTS" id="PR00996">
    <property type="entry name" value="CHERMTFRASE"/>
</dbReference>
<comment type="caution">
    <text evidence="2">The sequence shown here is derived from an EMBL/GenBank/DDBJ whole genome shotgun (WGS) entry which is preliminary data.</text>
</comment>
<evidence type="ECO:0000259" key="1">
    <source>
        <dbReference type="PROSITE" id="PS50123"/>
    </source>
</evidence>
<dbReference type="Pfam" id="PF01739">
    <property type="entry name" value="CheR"/>
    <property type="match status" value="1"/>
</dbReference>
<evidence type="ECO:0000313" key="3">
    <source>
        <dbReference type="Proteomes" id="UP001169063"/>
    </source>
</evidence>
<dbReference type="CDD" id="cd02440">
    <property type="entry name" value="AdoMet_MTases"/>
    <property type="match status" value="1"/>
</dbReference>
<name>A0ABT8SJA8_9CAUL</name>